<evidence type="ECO:0000259" key="3">
    <source>
        <dbReference type="PROSITE" id="PS51880"/>
    </source>
</evidence>
<accession>A0A939CA53</accession>
<dbReference type="InterPro" id="IPR012675">
    <property type="entry name" value="Beta-grasp_dom_sf"/>
</dbReference>
<sequence>MGVKGKGSATELMAAIKKQANGDAAMLEPACSFASEKLAKKGKEWAEKKLEHSLRAASILSEFGFDNATITAAVLHDTTANNLAELGEIESRFGKEVSEILSEFGKIRSIEARNYGRIDNQLLSKIILATAKDIRTIFVKIAVSFDMLQKPEGHPKGNVEKNALIALNIDAPICHKLGLYELKGMLEDASLKTLNPEEYGKIKQLVGKKREDREREVQDAAREFEKLMQKEKQAVTIEGRAKHFYAIHRKMQEQRIPFSEIYDLAGIRVICDSTRQCYEVLGIVHSLYEVIGNKFTDYIANPKKNGYRSIHTVVKWKNALLEVQIRTWEMHYENETGLAAHWQYKNYEKDRLFDKKLTWAKQLLEWQRKQKGKHGVMQGLKMDFGQNKIFVFTPKGEAVVLAEGSTPIDFAFAIHSDLGNRCEKAKANGKFVPLDYRLDNTDVIEIITGAKQQVKRQWLNFVKSSKAVTKIRQRLGIKPAKKAKKEKQSLTTTDKTVRIARCCNPLPGDEIVGFRTTKRKTTIHRAECPNIKTMPKDKVMRVEWDLAKKDYSVDIKVRVRDSPGLLPQILSIFEKANVSINSTNAKVNPNSTATCTFNVKISSLPQLESLIARIERLPNVFSVERA</sequence>
<dbReference type="Pfam" id="PF13291">
    <property type="entry name" value="ACT_4"/>
    <property type="match status" value="1"/>
</dbReference>
<evidence type="ECO:0000313" key="5">
    <source>
        <dbReference type="Proteomes" id="UP000809243"/>
    </source>
</evidence>
<gene>
    <name evidence="4" type="ORF">JW744_02945</name>
</gene>
<dbReference type="GO" id="GO:0005886">
    <property type="term" value="C:plasma membrane"/>
    <property type="evidence" value="ECO:0007669"/>
    <property type="project" value="TreeGrafter"/>
</dbReference>
<dbReference type="SUPFAM" id="SSF109604">
    <property type="entry name" value="HD-domain/PDEase-like"/>
    <property type="match status" value="1"/>
</dbReference>
<dbReference type="SMART" id="SM00954">
    <property type="entry name" value="RelA_SpoT"/>
    <property type="match status" value="1"/>
</dbReference>
<dbReference type="GO" id="GO:0015969">
    <property type="term" value="P:guanosine tetraphosphate metabolic process"/>
    <property type="evidence" value="ECO:0007669"/>
    <property type="project" value="InterPro"/>
</dbReference>
<dbReference type="InterPro" id="IPR012676">
    <property type="entry name" value="TGS-like"/>
</dbReference>
<feature type="domain" description="ACT" evidence="2">
    <location>
        <begin position="554"/>
        <end position="626"/>
    </location>
</feature>
<comment type="caution">
    <text evidence="4">The sequence shown here is derived from an EMBL/GenBank/DDBJ whole genome shotgun (WGS) entry which is preliminary data.</text>
</comment>
<dbReference type="Gene3D" id="3.30.70.260">
    <property type="match status" value="1"/>
</dbReference>
<dbReference type="EMBL" id="JAFGDB010000047">
    <property type="protein sequence ID" value="MBN2067400.1"/>
    <property type="molecule type" value="Genomic_DNA"/>
</dbReference>
<proteinExistence type="inferred from homology"/>
<dbReference type="InterPro" id="IPR045865">
    <property type="entry name" value="ACT-like_dom_sf"/>
</dbReference>
<dbReference type="PROSITE" id="PS51671">
    <property type="entry name" value="ACT"/>
    <property type="match status" value="1"/>
</dbReference>
<dbReference type="AlphaFoldDB" id="A0A939CA53"/>
<dbReference type="SUPFAM" id="SSF81271">
    <property type="entry name" value="TGS-like"/>
    <property type="match status" value="1"/>
</dbReference>
<dbReference type="Gene3D" id="3.10.20.30">
    <property type="match status" value="1"/>
</dbReference>
<dbReference type="SUPFAM" id="SSF55021">
    <property type="entry name" value="ACT-like"/>
    <property type="match status" value="1"/>
</dbReference>
<dbReference type="InterPro" id="IPR004095">
    <property type="entry name" value="TGS"/>
</dbReference>
<evidence type="ECO:0000259" key="2">
    <source>
        <dbReference type="PROSITE" id="PS51671"/>
    </source>
</evidence>
<dbReference type="PANTHER" id="PTHR21262:SF31">
    <property type="entry name" value="GTP PYROPHOSPHOKINASE"/>
    <property type="match status" value="1"/>
</dbReference>
<dbReference type="InterPro" id="IPR002912">
    <property type="entry name" value="ACT_dom"/>
</dbReference>
<dbReference type="InterPro" id="IPR033655">
    <property type="entry name" value="TGS_RelA/SpoT"/>
</dbReference>
<dbReference type="Proteomes" id="UP000809243">
    <property type="component" value="Unassembled WGS sequence"/>
</dbReference>
<dbReference type="CDD" id="cd01668">
    <property type="entry name" value="TGS_RSH"/>
    <property type="match status" value="1"/>
</dbReference>
<comment type="similarity">
    <text evidence="1">Belongs to the RelA/SpoT family.</text>
</comment>
<dbReference type="Pfam" id="PF04607">
    <property type="entry name" value="RelA_SpoT"/>
    <property type="match status" value="1"/>
</dbReference>
<dbReference type="PANTHER" id="PTHR21262">
    <property type="entry name" value="GUANOSINE-3',5'-BIS DIPHOSPHATE 3'-PYROPHOSPHOHYDROLASE"/>
    <property type="match status" value="1"/>
</dbReference>
<organism evidence="4 5">
    <name type="scientific">Candidatus Iainarchaeum sp</name>
    <dbReference type="NCBI Taxonomy" id="3101447"/>
    <lineage>
        <taxon>Archaea</taxon>
        <taxon>Candidatus Iainarchaeota</taxon>
        <taxon>Candidatus Iainarchaeia</taxon>
        <taxon>Candidatus Iainarchaeales</taxon>
        <taxon>Candidatus Iainarchaeaceae</taxon>
        <taxon>Candidatus Iainarchaeum</taxon>
    </lineage>
</organism>
<evidence type="ECO:0000313" key="4">
    <source>
        <dbReference type="EMBL" id="MBN2067400.1"/>
    </source>
</evidence>
<feature type="domain" description="TGS" evidence="3">
    <location>
        <begin position="385"/>
        <end position="448"/>
    </location>
</feature>
<dbReference type="SUPFAM" id="SSF81301">
    <property type="entry name" value="Nucleotidyltransferase"/>
    <property type="match status" value="1"/>
</dbReference>
<dbReference type="PROSITE" id="PS51880">
    <property type="entry name" value="TGS"/>
    <property type="match status" value="1"/>
</dbReference>
<name>A0A939CA53_9ARCH</name>
<dbReference type="Gene3D" id="3.30.460.10">
    <property type="entry name" value="Beta Polymerase, domain 2"/>
    <property type="match status" value="1"/>
</dbReference>
<reference evidence="4" key="1">
    <citation type="submission" date="2021-01" db="EMBL/GenBank/DDBJ databases">
        <title>Active Sulfur Cycling in an Early Earth Analoge.</title>
        <authorList>
            <person name="Hahn C.R."/>
            <person name="Youssef N.H."/>
            <person name="Elshahed M."/>
        </authorList>
    </citation>
    <scope>NUCLEOTIDE SEQUENCE</scope>
    <source>
        <strain evidence="4">Zod_Metabat.1151</strain>
    </source>
</reference>
<protein>
    <submittedName>
        <fullName evidence="4">Bifunctional (P)ppGpp synthetase/guanosine-3',5'-bis(Diphosphate) 3'-pyrophosphohydrolase</fullName>
    </submittedName>
</protein>
<dbReference type="FunFam" id="3.10.20.30:FF:000002">
    <property type="entry name" value="GTP pyrophosphokinase (RelA/SpoT)"/>
    <property type="match status" value="1"/>
</dbReference>
<dbReference type="InterPro" id="IPR043519">
    <property type="entry name" value="NT_sf"/>
</dbReference>
<dbReference type="Pfam" id="PF13328">
    <property type="entry name" value="HD_4"/>
    <property type="match status" value="1"/>
</dbReference>
<evidence type="ECO:0000256" key="1">
    <source>
        <dbReference type="ARBA" id="ARBA00007476"/>
    </source>
</evidence>
<dbReference type="CDD" id="cd05399">
    <property type="entry name" value="NT_Rel-Spo_like"/>
    <property type="match status" value="1"/>
</dbReference>
<dbReference type="InterPro" id="IPR007685">
    <property type="entry name" value="RelA_SpoT"/>
</dbReference>
<dbReference type="CDD" id="cd04876">
    <property type="entry name" value="ACT_RelA-SpoT"/>
    <property type="match status" value="1"/>
</dbReference>
<dbReference type="Gene3D" id="1.10.3210.10">
    <property type="entry name" value="Hypothetical protein af1432"/>
    <property type="match status" value="1"/>
</dbReference>
<dbReference type="Pfam" id="PF02824">
    <property type="entry name" value="TGS"/>
    <property type="match status" value="1"/>
</dbReference>